<dbReference type="Gene3D" id="3.40.50.2300">
    <property type="match status" value="1"/>
</dbReference>
<protein>
    <recommendedName>
        <fullName evidence="2">histidine kinase</fullName>
        <ecNumber evidence="2">2.7.13.3</ecNumber>
    </recommendedName>
</protein>
<dbReference type="PANTHER" id="PTHR43395:SF1">
    <property type="entry name" value="CHEMOTAXIS PROTEIN CHEA"/>
    <property type="match status" value="1"/>
</dbReference>
<evidence type="ECO:0000256" key="3">
    <source>
        <dbReference type="ARBA" id="ARBA00022553"/>
    </source>
</evidence>
<evidence type="ECO:0000256" key="7">
    <source>
        <dbReference type="PROSITE-ProRule" id="PRU00169"/>
    </source>
</evidence>
<dbReference type="EC" id="2.7.13.3" evidence="2"/>
<dbReference type="Pfam" id="PF01584">
    <property type="entry name" value="CheW"/>
    <property type="match status" value="3"/>
</dbReference>
<evidence type="ECO:0000313" key="13">
    <source>
        <dbReference type="EMBL" id="BBO72420.1"/>
    </source>
</evidence>
<feature type="region of interest" description="Disordered" evidence="8">
    <location>
        <begin position="667"/>
        <end position="711"/>
    </location>
</feature>
<dbReference type="InterPro" id="IPR036097">
    <property type="entry name" value="HisK_dim/P_sf"/>
</dbReference>
<evidence type="ECO:0000259" key="10">
    <source>
        <dbReference type="PROSITE" id="PS50110"/>
    </source>
</evidence>
<dbReference type="InterPro" id="IPR003594">
    <property type="entry name" value="HATPase_dom"/>
</dbReference>
<keyword evidence="3 7" id="KW-0597">Phosphoprotein</keyword>
<dbReference type="SMART" id="SM00448">
    <property type="entry name" value="REC"/>
    <property type="match status" value="1"/>
</dbReference>
<evidence type="ECO:0000259" key="12">
    <source>
        <dbReference type="PROSITE" id="PS50894"/>
    </source>
</evidence>
<feature type="domain" description="Histidine kinase" evidence="9">
    <location>
        <begin position="384"/>
        <end position="588"/>
    </location>
</feature>
<gene>
    <name evidence="13" type="ORF">DSCA_63500</name>
</gene>
<sequence length="1081" mass="117968">MTIQDDETLQMYLEESIEHLADIEADLLAIEEAGADIDEDLVNKVYRAAHSIKGGAGFMGLSTIKDLTHEMENILGKIRSREMVPTPEIVNVLLMASDTLKALMNDVFTSNDVDISKHISDLQAIAEGRPLPDAPAPPQPQENEQATPIFEDKPDSAGTMIAIAAADGSMAIEADHAVVEGLIGEGKFIYLVQIDLSADVVEKGKKINTTIEEMEQTGTLISCSMDPDKVRSMKLKKGQAPDPFIVLFATILKPEDINVLFEIPDQQIHQVLADMTVNCLGAKPTEPVPSAGSPEEAVAGQPGPAPVLETEPIDPAPPKPSGETPPRTQQKTTGKKTETETSLRVHVSLLDQLMTLAGELVLSRNQLLQSMSSEDHRGSEIAGQRIDLITSELQEAIMLTRMQSIGNVFNKFPRVVRDLSQTLGKQVELHLEGKDVELDKTIIEAIGDPLTHLVRNAVDHGIELPEARKGAGKNPVGQIILKAYHEAGQVNIEISDDGKGLDGQVLARKAMEKGLISEDQAKVMSDKERTNLIFLPGFSTAEKITDVSGRGVGMDVVKTNLDRLGGIIDIDSELGKGSTIRIKLPLTLAIIPCQIVMTGNERYAIPQVNLEELLRIPANQVKDRIERVGDAEVVRLRGNLLPLIKLAEVIDTDSVYIDQKSGKKQLDRRKSLADRRSKESPLLADGGPDSDAGTRGEDGHRDTDERKSEDRRYHAASALNIVVVSTGAMKYGLVVDELHDSEEIVVKPLGRDLKRCKGYAGATIMGDGRVALILDVANLAQMAGLTSIEGSSRSAEVARENLQTIREQKDRQSLLVFRSAENEQFAAPLNMVERIEKIKATDIESVGGKRVIRYRGGSLPLFSVDEVAMVQPLADVEDLLVIVFIISGKETGLLAIGPVDAVEVSLDVDGQTLKQAGIMGSAIINDHTTLMVDVYEIVQTLNPEWFETVEAATNGNGEAAKILFAEDSNFFRNQVKSYMEDEGYEVIEAEDGAIAWDLLQQHADDISLVVTDIEMPNMNGFELTRRIKSSNVFSHLPVIALTTLAGEEDIEKGRLVGISDYQIKLDREKLVRSIYGFLTNM</sequence>
<feature type="domain" description="HPt" evidence="12">
    <location>
        <begin position="1"/>
        <end position="107"/>
    </location>
</feature>
<reference evidence="13 14" key="1">
    <citation type="submission" date="2019-11" db="EMBL/GenBank/DDBJ databases">
        <title>Comparative genomics of hydrocarbon-degrading Desulfosarcina strains.</title>
        <authorList>
            <person name="Watanabe M."/>
            <person name="Kojima H."/>
            <person name="Fukui M."/>
        </authorList>
    </citation>
    <scope>NUCLEOTIDE SEQUENCE [LARGE SCALE GENOMIC DNA]</scope>
    <source>
        <strain evidence="13 14">PL12</strain>
    </source>
</reference>
<dbReference type="SUPFAM" id="SSF47384">
    <property type="entry name" value="Homodimeric domain of signal transducing histidine kinase"/>
    <property type="match status" value="1"/>
</dbReference>
<accession>A0A5K7YVR5</accession>
<dbReference type="InterPro" id="IPR036890">
    <property type="entry name" value="HATPase_C_sf"/>
</dbReference>
<feature type="domain" description="Response regulatory" evidence="10">
    <location>
        <begin position="961"/>
        <end position="1079"/>
    </location>
</feature>
<evidence type="ECO:0000256" key="1">
    <source>
        <dbReference type="ARBA" id="ARBA00000085"/>
    </source>
</evidence>
<dbReference type="InterPro" id="IPR005467">
    <property type="entry name" value="His_kinase_dom"/>
</dbReference>
<dbReference type="InterPro" id="IPR037006">
    <property type="entry name" value="CheA-like_homodim_sf"/>
</dbReference>
<evidence type="ECO:0000256" key="6">
    <source>
        <dbReference type="PROSITE-ProRule" id="PRU00110"/>
    </source>
</evidence>
<dbReference type="CDD" id="cd00088">
    <property type="entry name" value="HPT"/>
    <property type="match status" value="1"/>
</dbReference>
<feature type="modified residue" description="Phosphohistidine" evidence="6">
    <location>
        <position position="50"/>
    </location>
</feature>
<dbReference type="OrthoDB" id="9803176at2"/>
<keyword evidence="14" id="KW-1185">Reference proteome</keyword>
<dbReference type="PROSITE" id="PS50851">
    <property type="entry name" value="CHEW"/>
    <property type="match status" value="2"/>
</dbReference>
<dbReference type="Gene3D" id="2.40.50.180">
    <property type="entry name" value="CheA-289, Domain 4"/>
    <property type="match status" value="1"/>
</dbReference>
<organism evidence="13 14">
    <name type="scientific">Desulfosarcina alkanivorans</name>
    <dbReference type="NCBI Taxonomy" id="571177"/>
    <lineage>
        <taxon>Bacteria</taxon>
        <taxon>Pseudomonadati</taxon>
        <taxon>Thermodesulfobacteriota</taxon>
        <taxon>Desulfobacteria</taxon>
        <taxon>Desulfobacterales</taxon>
        <taxon>Desulfosarcinaceae</taxon>
        <taxon>Desulfosarcina</taxon>
    </lineage>
</organism>
<dbReference type="GO" id="GO:0006935">
    <property type="term" value="P:chemotaxis"/>
    <property type="evidence" value="ECO:0007669"/>
    <property type="project" value="InterPro"/>
</dbReference>
<feature type="region of interest" description="Disordered" evidence="8">
    <location>
        <begin position="283"/>
        <end position="340"/>
    </location>
</feature>
<dbReference type="InterPro" id="IPR036061">
    <property type="entry name" value="CheW-like_dom_sf"/>
</dbReference>
<dbReference type="Gene3D" id="1.10.287.560">
    <property type="entry name" value="Histidine kinase CheA-like, homodimeric domain"/>
    <property type="match status" value="1"/>
</dbReference>
<evidence type="ECO:0000313" key="14">
    <source>
        <dbReference type="Proteomes" id="UP000427906"/>
    </source>
</evidence>
<dbReference type="SMART" id="SM00387">
    <property type="entry name" value="HATPase_c"/>
    <property type="match status" value="1"/>
</dbReference>
<keyword evidence="5" id="KW-0418">Kinase</keyword>
<dbReference type="AlphaFoldDB" id="A0A5K7YVR5"/>
<feature type="modified residue" description="4-aspartylphosphate" evidence="7">
    <location>
        <position position="1012"/>
    </location>
</feature>
<proteinExistence type="predicted"/>
<dbReference type="PANTHER" id="PTHR43395">
    <property type="entry name" value="SENSOR HISTIDINE KINASE CHEA"/>
    <property type="match status" value="1"/>
</dbReference>
<dbReference type="GO" id="GO:0000155">
    <property type="term" value="F:phosphorelay sensor kinase activity"/>
    <property type="evidence" value="ECO:0007669"/>
    <property type="project" value="InterPro"/>
</dbReference>
<dbReference type="SMART" id="SM00073">
    <property type="entry name" value="HPT"/>
    <property type="match status" value="1"/>
</dbReference>
<dbReference type="SUPFAM" id="SSF52172">
    <property type="entry name" value="CheY-like"/>
    <property type="match status" value="1"/>
</dbReference>
<keyword evidence="4" id="KW-0808">Transferase</keyword>
<dbReference type="Pfam" id="PF02895">
    <property type="entry name" value="H-kinase_dim"/>
    <property type="match status" value="1"/>
</dbReference>
<name>A0A5K7YVR5_9BACT</name>
<dbReference type="GO" id="GO:0005737">
    <property type="term" value="C:cytoplasm"/>
    <property type="evidence" value="ECO:0007669"/>
    <property type="project" value="InterPro"/>
</dbReference>
<evidence type="ECO:0000256" key="8">
    <source>
        <dbReference type="SAM" id="MobiDB-lite"/>
    </source>
</evidence>
<feature type="compositionally biased region" description="Basic and acidic residues" evidence="8">
    <location>
        <begin position="667"/>
        <end position="679"/>
    </location>
</feature>
<evidence type="ECO:0000256" key="2">
    <source>
        <dbReference type="ARBA" id="ARBA00012438"/>
    </source>
</evidence>
<dbReference type="EMBL" id="AP021874">
    <property type="protein sequence ID" value="BBO72420.1"/>
    <property type="molecule type" value="Genomic_DNA"/>
</dbReference>
<dbReference type="PROSITE" id="PS50109">
    <property type="entry name" value="HIS_KIN"/>
    <property type="match status" value="1"/>
</dbReference>
<dbReference type="FunFam" id="3.30.565.10:FF:000016">
    <property type="entry name" value="Chemotaxis protein CheA, putative"/>
    <property type="match status" value="1"/>
</dbReference>
<dbReference type="SMART" id="SM01231">
    <property type="entry name" value="H-kinase_dim"/>
    <property type="match status" value="1"/>
</dbReference>
<feature type="compositionally biased region" description="Basic and acidic residues" evidence="8">
    <location>
        <begin position="692"/>
        <end position="711"/>
    </location>
</feature>
<dbReference type="Pfam" id="PF02518">
    <property type="entry name" value="HATPase_c"/>
    <property type="match status" value="1"/>
</dbReference>
<dbReference type="InterPro" id="IPR036641">
    <property type="entry name" value="HPT_dom_sf"/>
</dbReference>
<feature type="domain" description="CheW-like" evidence="11">
    <location>
        <begin position="590"/>
        <end position="785"/>
    </location>
</feature>
<dbReference type="InterPro" id="IPR051315">
    <property type="entry name" value="Bact_Chemotaxis_CheA"/>
</dbReference>
<dbReference type="InterPro" id="IPR001789">
    <property type="entry name" value="Sig_transdc_resp-reg_receiver"/>
</dbReference>
<dbReference type="SUPFAM" id="SSF50341">
    <property type="entry name" value="CheW-like"/>
    <property type="match status" value="3"/>
</dbReference>
<dbReference type="SUPFAM" id="SSF47226">
    <property type="entry name" value="Histidine-containing phosphotransfer domain, HPT domain"/>
    <property type="match status" value="1"/>
</dbReference>
<dbReference type="RefSeq" id="WP_155320120.1">
    <property type="nucleotide sequence ID" value="NZ_AP021874.1"/>
</dbReference>
<dbReference type="SUPFAM" id="SSF55874">
    <property type="entry name" value="ATPase domain of HSP90 chaperone/DNA topoisomerase II/histidine kinase"/>
    <property type="match status" value="1"/>
</dbReference>
<dbReference type="InterPro" id="IPR004105">
    <property type="entry name" value="CheA-like_dim"/>
</dbReference>
<dbReference type="Proteomes" id="UP000427906">
    <property type="component" value="Chromosome"/>
</dbReference>
<dbReference type="InterPro" id="IPR011006">
    <property type="entry name" value="CheY-like_superfamily"/>
</dbReference>
<dbReference type="Pfam" id="PF01627">
    <property type="entry name" value="Hpt"/>
    <property type="match status" value="1"/>
</dbReference>
<dbReference type="InterPro" id="IPR008207">
    <property type="entry name" value="Sig_transdc_His_kin_Hpt_dom"/>
</dbReference>
<dbReference type="InterPro" id="IPR004358">
    <property type="entry name" value="Sig_transdc_His_kin-like_C"/>
</dbReference>
<evidence type="ECO:0000259" key="9">
    <source>
        <dbReference type="PROSITE" id="PS50109"/>
    </source>
</evidence>
<evidence type="ECO:0000256" key="4">
    <source>
        <dbReference type="ARBA" id="ARBA00022679"/>
    </source>
</evidence>
<dbReference type="Pfam" id="PF00072">
    <property type="entry name" value="Response_reg"/>
    <property type="match status" value="1"/>
</dbReference>
<dbReference type="Gene3D" id="1.20.120.160">
    <property type="entry name" value="HPT domain"/>
    <property type="match status" value="1"/>
</dbReference>
<dbReference type="PROSITE" id="PS50110">
    <property type="entry name" value="RESPONSE_REGULATORY"/>
    <property type="match status" value="1"/>
</dbReference>
<dbReference type="Gene3D" id="3.30.565.10">
    <property type="entry name" value="Histidine kinase-like ATPase, C-terminal domain"/>
    <property type="match status" value="1"/>
</dbReference>
<dbReference type="KEGG" id="dalk:DSCA_63500"/>
<comment type="catalytic activity">
    <reaction evidence="1">
        <text>ATP + protein L-histidine = ADP + protein N-phospho-L-histidine.</text>
        <dbReference type="EC" id="2.7.13.3"/>
    </reaction>
</comment>
<feature type="domain" description="CheW-like" evidence="11">
    <location>
        <begin position="811"/>
        <end position="943"/>
    </location>
</feature>
<evidence type="ECO:0000259" key="11">
    <source>
        <dbReference type="PROSITE" id="PS50851"/>
    </source>
</evidence>
<dbReference type="PROSITE" id="PS50894">
    <property type="entry name" value="HPT"/>
    <property type="match status" value="1"/>
</dbReference>
<dbReference type="SMART" id="SM00260">
    <property type="entry name" value="CheW"/>
    <property type="match status" value="2"/>
</dbReference>
<dbReference type="Gene3D" id="2.30.30.40">
    <property type="entry name" value="SH3 Domains"/>
    <property type="match status" value="1"/>
</dbReference>
<evidence type="ECO:0000256" key="5">
    <source>
        <dbReference type="ARBA" id="ARBA00022777"/>
    </source>
</evidence>
<dbReference type="CDD" id="cd16916">
    <property type="entry name" value="HATPase_CheA-like"/>
    <property type="match status" value="1"/>
</dbReference>
<dbReference type="PRINTS" id="PR00344">
    <property type="entry name" value="BCTRLSENSOR"/>
</dbReference>
<dbReference type="InterPro" id="IPR002545">
    <property type="entry name" value="CheW-lke_dom"/>
</dbReference>